<keyword evidence="5 6" id="KW-0408">Iron</keyword>
<dbReference type="GO" id="GO:0005829">
    <property type="term" value="C:cytosol"/>
    <property type="evidence" value="ECO:0007669"/>
    <property type="project" value="TreeGrafter"/>
</dbReference>
<dbReference type="Proteomes" id="UP001212841">
    <property type="component" value="Unassembled WGS sequence"/>
</dbReference>
<feature type="binding site" evidence="6">
    <location>
        <position position="20"/>
    </location>
    <ligand>
        <name>Fe cation</name>
        <dbReference type="ChEBI" id="CHEBI:24875"/>
        <label>1</label>
    </ligand>
</feature>
<dbReference type="InterPro" id="IPR009040">
    <property type="entry name" value="Ferritin-like_diiron"/>
</dbReference>
<dbReference type="GO" id="GO:0004322">
    <property type="term" value="F:ferroxidase activity"/>
    <property type="evidence" value="ECO:0007669"/>
    <property type="project" value="UniProtKB-EC"/>
</dbReference>
<accession>A0AAD5X151</accession>
<evidence type="ECO:0000256" key="5">
    <source>
        <dbReference type="ARBA" id="ARBA00023004"/>
    </source>
</evidence>
<evidence type="ECO:0000313" key="10">
    <source>
        <dbReference type="Proteomes" id="UP001212841"/>
    </source>
</evidence>
<keyword evidence="10" id="KW-1185">Reference proteome</keyword>
<dbReference type="PANTHER" id="PTHR11431:SF127">
    <property type="entry name" value="BACTERIAL NON-HEME FERRITIN"/>
    <property type="match status" value="1"/>
</dbReference>
<evidence type="ECO:0000256" key="3">
    <source>
        <dbReference type="ARBA" id="ARBA00022723"/>
    </source>
</evidence>
<evidence type="ECO:0000313" key="9">
    <source>
        <dbReference type="EMBL" id="KAJ3046419.1"/>
    </source>
</evidence>
<dbReference type="GO" id="GO:0008199">
    <property type="term" value="F:ferric iron binding"/>
    <property type="evidence" value="ECO:0007669"/>
    <property type="project" value="InterPro"/>
</dbReference>
<evidence type="ECO:0000256" key="1">
    <source>
        <dbReference type="ARBA" id="ARBA00007513"/>
    </source>
</evidence>
<dbReference type="GO" id="GO:0006879">
    <property type="term" value="P:intracellular iron ion homeostasis"/>
    <property type="evidence" value="ECO:0007669"/>
    <property type="project" value="UniProtKB-KW"/>
</dbReference>
<dbReference type="InterPro" id="IPR008331">
    <property type="entry name" value="Ferritin_DPS_dom"/>
</dbReference>
<comment type="function">
    <text evidence="7">Stores iron in a soluble, non-toxic, readily available form. Important for iron homeostasis. Iron is taken up in the ferrous form and deposited as ferric hydroxides after oxidation.</text>
</comment>
<dbReference type="EMBL" id="JADGJD010001171">
    <property type="protein sequence ID" value="KAJ3046419.1"/>
    <property type="molecule type" value="Genomic_DNA"/>
</dbReference>
<comment type="caution">
    <text evidence="9">The sequence shown here is derived from an EMBL/GenBank/DDBJ whole genome shotgun (WGS) entry which is preliminary data.</text>
</comment>
<proteinExistence type="inferred from homology"/>
<dbReference type="SUPFAM" id="SSF47240">
    <property type="entry name" value="Ferritin-like"/>
    <property type="match status" value="1"/>
</dbReference>
<name>A0AAD5X151_9FUNG</name>
<evidence type="ECO:0000256" key="7">
    <source>
        <dbReference type="RuleBase" id="RU361145"/>
    </source>
</evidence>
<keyword evidence="3 6" id="KW-0479">Metal-binding</keyword>
<protein>
    <recommendedName>
        <fullName evidence="7">Ferritin</fullName>
        <ecNumber evidence="7">1.16.3.1</ecNumber>
    </recommendedName>
</protein>
<dbReference type="PROSITE" id="PS50905">
    <property type="entry name" value="FERRITIN_LIKE"/>
    <property type="match status" value="1"/>
</dbReference>
<keyword evidence="2 7" id="KW-0409">Iron storage</keyword>
<dbReference type="PANTHER" id="PTHR11431">
    <property type="entry name" value="FERRITIN"/>
    <property type="match status" value="1"/>
</dbReference>
<sequence length="167" mass="19598">MAMRLSERMLKGLVTQANREFANSNLYLSMSLWFQDREFPGSAQWCRTHSEEERRHGLMIFDHIVKRRAKGALVQAIPTQPFNFHAPSDIWKSALEEEQKNSIAILDLVAQAREENDFTTDNFLQWFVKEQLEEESAVDDILTNAKEIEKTKGLYREYDSKVVYKEH</sequence>
<comment type="similarity">
    <text evidence="1 7">Belongs to the ferritin family.</text>
</comment>
<dbReference type="GO" id="GO:0008198">
    <property type="term" value="F:ferrous iron binding"/>
    <property type="evidence" value="ECO:0007669"/>
    <property type="project" value="TreeGrafter"/>
</dbReference>
<evidence type="ECO:0000259" key="8">
    <source>
        <dbReference type="PROSITE" id="PS50905"/>
    </source>
</evidence>
<feature type="binding site" evidence="6">
    <location>
        <position position="98"/>
    </location>
    <ligand>
        <name>Fe cation</name>
        <dbReference type="ChEBI" id="CHEBI:24875"/>
        <label>1</label>
    </ligand>
</feature>
<dbReference type="InterPro" id="IPR001519">
    <property type="entry name" value="Ferritin"/>
</dbReference>
<comment type="catalytic activity">
    <reaction evidence="7">
        <text>4 Fe(2+) + O2 + 4 H(+) = 4 Fe(3+) + 2 H2O</text>
        <dbReference type="Rhea" id="RHEA:11148"/>
        <dbReference type="ChEBI" id="CHEBI:15377"/>
        <dbReference type="ChEBI" id="CHEBI:15378"/>
        <dbReference type="ChEBI" id="CHEBI:15379"/>
        <dbReference type="ChEBI" id="CHEBI:29033"/>
        <dbReference type="ChEBI" id="CHEBI:29034"/>
        <dbReference type="EC" id="1.16.3.1"/>
    </reaction>
</comment>
<dbReference type="InterPro" id="IPR009078">
    <property type="entry name" value="Ferritin-like_SF"/>
</dbReference>
<dbReference type="Gene3D" id="1.20.1260.10">
    <property type="match status" value="1"/>
</dbReference>
<evidence type="ECO:0000256" key="2">
    <source>
        <dbReference type="ARBA" id="ARBA00022434"/>
    </source>
</evidence>
<feature type="binding site" evidence="6">
    <location>
        <position position="56"/>
    </location>
    <ligand>
        <name>Fe cation</name>
        <dbReference type="ChEBI" id="CHEBI:24875"/>
        <label>1</label>
    </ligand>
</feature>
<feature type="binding site" evidence="6">
    <location>
        <position position="131"/>
    </location>
    <ligand>
        <name>Fe cation</name>
        <dbReference type="ChEBI" id="CHEBI:24875"/>
        <label>1</label>
    </ligand>
</feature>
<dbReference type="Pfam" id="PF00210">
    <property type="entry name" value="Ferritin"/>
    <property type="match status" value="1"/>
</dbReference>
<reference evidence="9" key="1">
    <citation type="submission" date="2020-05" db="EMBL/GenBank/DDBJ databases">
        <title>Phylogenomic resolution of chytrid fungi.</title>
        <authorList>
            <person name="Stajich J.E."/>
            <person name="Amses K."/>
            <person name="Simmons R."/>
            <person name="Seto K."/>
            <person name="Myers J."/>
            <person name="Bonds A."/>
            <person name="Quandt C.A."/>
            <person name="Barry K."/>
            <person name="Liu P."/>
            <person name="Grigoriev I."/>
            <person name="Longcore J.E."/>
            <person name="James T.Y."/>
        </authorList>
    </citation>
    <scope>NUCLEOTIDE SEQUENCE</scope>
    <source>
        <strain evidence="9">JEL0318</strain>
    </source>
</reference>
<evidence type="ECO:0000256" key="6">
    <source>
        <dbReference type="PIRSR" id="PIRSR601519-1"/>
    </source>
</evidence>
<feature type="domain" description="Ferritin-like diiron" evidence="8">
    <location>
        <begin position="3"/>
        <end position="149"/>
    </location>
</feature>
<organism evidence="9 10">
    <name type="scientific">Rhizophlyctis rosea</name>
    <dbReference type="NCBI Taxonomy" id="64517"/>
    <lineage>
        <taxon>Eukaryota</taxon>
        <taxon>Fungi</taxon>
        <taxon>Fungi incertae sedis</taxon>
        <taxon>Chytridiomycota</taxon>
        <taxon>Chytridiomycota incertae sedis</taxon>
        <taxon>Chytridiomycetes</taxon>
        <taxon>Rhizophlyctidales</taxon>
        <taxon>Rhizophlyctidaceae</taxon>
        <taxon>Rhizophlyctis</taxon>
    </lineage>
</organism>
<dbReference type="EC" id="1.16.3.1" evidence="7"/>
<evidence type="ECO:0000256" key="4">
    <source>
        <dbReference type="ARBA" id="ARBA00023002"/>
    </source>
</evidence>
<dbReference type="AlphaFoldDB" id="A0AAD5X151"/>
<gene>
    <name evidence="9" type="ORF">HK097_000873</name>
</gene>
<feature type="binding site" evidence="6">
    <location>
        <position position="53"/>
    </location>
    <ligand>
        <name>Fe cation</name>
        <dbReference type="ChEBI" id="CHEBI:24875"/>
        <label>1</label>
    </ligand>
</feature>
<keyword evidence="4 7" id="KW-0560">Oxidoreductase</keyword>
<dbReference type="InterPro" id="IPR012347">
    <property type="entry name" value="Ferritin-like"/>
</dbReference>
<dbReference type="CDD" id="cd01055">
    <property type="entry name" value="Nonheme_Ferritin"/>
    <property type="match status" value="1"/>
</dbReference>
<dbReference type="GO" id="GO:0006826">
    <property type="term" value="P:iron ion transport"/>
    <property type="evidence" value="ECO:0007669"/>
    <property type="project" value="InterPro"/>
</dbReference>
<dbReference type="InterPro" id="IPR041719">
    <property type="entry name" value="Ferritin_prok"/>
</dbReference>